<evidence type="ECO:0000313" key="3">
    <source>
        <dbReference type="Proteomes" id="UP000002420"/>
    </source>
</evidence>
<sequence>MTVLKMLIRIVPAAVALLALAGCATTKISSSWKDPAYHGHPNRIMVIGMTKQVTNRRVFEDEFVRLIKAAGTDAIASYTVLSGKLDTDHTGITAAMKRQGADAVLITRLLEIKTENIYVPGTVDALPMRYESWSYHYRFGYDMMYSPGYMAEERYAVVETSLYDTTDDRLLWSAKSRTELKGADHQQIKSIVKALVSSMTEEQILKPLQ</sequence>
<protein>
    <recommendedName>
        <fullName evidence="4">DUF4136 domain-containing protein</fullName>
    </recommendedName>
</protein>
<dbReference type="KEGG" id="glo:Glov_2384"/>
<feature type="chain" id="PRO_5002787534" description="DUF4136 domain-containing protein" evidence="1">
    <location>
        <begin position="22"/>
        <end position="209"/>
    </location>
</feature>
<dbReference type="OrthoDB" id="5396048at2"/>
<keyword evidence="3" id="KW-1185">Reference proteome</keyword>
<dbReference type="HOGENOM" id="CLU_088267_0_1_7"/>
<dbReference type="STRING" id="398767.Glov_2384"/>
<dbReference type="PROSITE" id="PS51257">
    <property type="entry name" value="PROKAR_LIPOPROTEIN"/>
    <property type="match status" value="1"/>
</dbReference>
<dbReference type="Proteomes" id="UP000002420">
    <property type="component" value="Chromosome"/>
</dbReference>
<dbReference type="AlphaFoldDB" id="B3E5B3"/>
<dbReference type="RefSeq" id="WP_012470433.1">
    <property type="nucleotide sequence ID" value="NC_010814.1"/>
</dbReference>
<reference evidence="2 3" key="1">
    <citation type="submission" date="2008-05" db="EMBL/GenBank/DDBJ databases">
        <title>Complete sequence of chromosome of Geobacter lovleyi SZ.</title>
        <authorList>
            <consortium name="US DOE Joint Genome Institute"/>
            <person name="Lucas S."/>
            <person name="Copeland A."/>
            <person name="Lapidus A."/>
            <person name="Glavina del Rio T."/>
            <person name="Dalin E."/>
            <person name="Tice H."/>
            <person name="Bruce D."/>
            <person name="Goodwin L."/>
            <person name="Pitluck S."/>
            <person name="Chertkov O."/>
            <person name="Meincke L."/>
            <person name="Brettin T."/>
            <person name="Detter J.C."/>
            <person name="Han C."/>
            <person name="Tapia R."/>
            <person name="Kuske C.R."/>
            <person name="Schmutz J."/>
            <person name="Larimer F."/>
            <person name="Land M."/>
            <person name="Hauser L."/>
            <person name="Kyrpides N."/>
            <person name="Mikhailova N."/>
            <person name="Sung Y."/>
            <person name="Fletcher K.E."/>
            <person name="Ritalahti K.M."/>
            <person name="Loeffler F.E."/>
            <person name="Richardson P."/>
        </authorList>
    </citation>
    <scope>NUCLEOTIDE SEQUENCE [LARGE SCALE GENOMIC DNA]</scope>
    <source>
        <strain evidence="3">ATCC BAA-1151 / DSM 17278 / SZ</strain>
    </source>
</reference>
<keyword evidence="1" id="KW-0732">Signal</keyword>
<dbReference type="eggNOG" id="ENOG5031JFP">
    <property type="taxonomic scope" value="Bacteria"/>
</dbReference>
<organism evidence="2 3">
    <name type="scientific">Trichlorobacter lovleyi (strain ATCC BAA-1151 / DSM 17278 / SZ)</name>
    <name type="common">Geobacter lovleyi</name>
    <dbReference type="NCBI Taxonomy" id="398767"/>
    <lineage>
        <taxon>Bacteria</taxon>
        <taxon>Pseudomonadati</taxon>
        <taxon>Thermodesulfobacteriota</taxon>
        <taxon>Desulfuromonadia</taxon>
        <taxon>Geobacterales</taxon>
        <taxon>Geobacteraceae</taxon>
        <taxon>Trichlorobacter</taxon>
    </lineage>
</organism>
<dbReference type="EMBL" id="CP001089">
    <property type="protein sequence ID" value="ACD96100.1"/>
    <property type="molecule type" value="Genomic_DNA"/>
</dbReference>
<evidence type="ECO:0000256" key="1">
    <source>
        <dbReference type="SAM" id="SignalP"/>
    </source>
</evidence>
<accession>B3E5B3</accession>
<evidence type="ECO:0000313" key="2">
    <source>
        <dbReference type="EMBL" id="ACD96100.1"/>
    </source>
</evidence>
<gene>
    <name evidence="2" type="ordered locus">Glov_2384</name>
</gene>
<feature type="signal peptide" evidence="1">
    <location>
        <begin position="1"/>
        <end position="21"/>
    </location>
</feature>
<proteinExistence type="predicted"/>
<evidence type="ECO:0008006" key="4">
    <source>
        <dbReference type="Google" id="ProtNLM"/>
    </source>
</evidence>
<name>B3E5B3_TRIL1</name>